<dbReference type="Pfam" id="PF00226">
    <property type="entry name" value="DnaJ"/>
    <property type="match status" value="1"/>
</dbReference>
<dbReference type="InterPro" id="IPR051948">
    <property type="entry name" value="Hsp70_co-chaperone_J-domain"/>
</dbReference>
<dbReference type="PANTHER" id="PTHR44360">
    <property type="entry name" value="DNAJ HOMOLOG SUBFAMILY B MEMBER 9"/>
    <property type="match status" value="1"/>
</dbReference>
<dbReference type="GO" id="GO:0051787">
    <property type="term" value="F:misfolded protein binding"/>
    <property type="evidence" value="ECO:0007669"/>
    <property type="project" value="TreeGrafter"/>
</dbReference>
<gene>
    <name evidence="7" type="ORF">OCBIM_22020028mg</name>
</gene>
<dbReference type="SUPFAM" id="SSF46565">
    <property type="entry name" value="Chaperone J-domain"/>
    <property type="match status" value="1"/>
</dbReference>
<evidence type="ECO:0000256" key="5">
    <source>
        <dbReference type="ARBA" id="ARBA00046365"/>
    </source>
</evidence>
<evidence type="ECO:0000256" key="2">
    <source>
        <dbReference type="ARBA" id="ARBA00040158"/>
    </source>
</evidence>
<dbReference type="PROSITE" id="PS50076">
    <property type="entry name" value="DNAJ_2"/>
    <property type="match status" value="1"/>
</dbReference>
<dbReference type="PROSITE" id="PS00636">
    <property type="entry name" value="DNAJ_1"/>
    <property type="match status" value="1"/>
</dbReference>
<dbReference type="InterPro" id="IPR018253">
    <property type="entry name" value="DnaJ_domain_CS"/>
</dbReference>
<dbReference type="OrthoDB" id="552049at2759"/>
<evidence type="ECO:0000256" key="3">
    <source>
        <dbReference type="ARBA" id="ARBA00041533"/>
    </source>
</evidence>
<dbReference type="InterPro" id="IPR036869">
    <property type="entry name" value="J_dom_sf"/>
</dbReference>
<dbReference type="GO" id="GO:0051087">
    <property type="term" value="F:protein-folding chaperone binding"/>
    <property type="evidence" value="ECO:0007669"/>
    <property type="project" value="TreeGrafter"/>
</dbReference>
<sequence length="119" mass="13826">MKNLYSIVGVDENATAEEIKKSYKKLAKKLHPDKNKSEDAEEKFKELSKAYEVLKNKESRQDYDFQRKYCQKGDESKRFQTKTTYDPRSRTRTFSLVPVLDISTGTTKAVSLMEGCRTK</sequence>
<dbReference type="SMART" id="SM00271">
    <property type="entry name" value="DnaJ"/>
    <property type="match status" value="1"/>
</dbReference>
<evidence type="ECO:0000259" key="6">
    <source>
        <dbReference type="PROSITE" id="PS50076"/>
    </source>
</evidence>
<accession>A0A0L8H8N2</accession>
<feature type="domain" description="J" evidence="6">
    <location>
        <begin position="3"/>
        <end position="67"/>
    </location>
</feature>
<comment type="subunit">
    <text evidence="5">Interacts with HSPA5/BiP; interaction is direct. Interacts with ERN1/IRE1 (via the luminal region). Interacts with DERL1.</text>
</comment>
<dbReference type="InterPro" id="IPR001623">
    <property type="entry name" value="DnaJ_domain"/>
</dbReference>
<dbReference type="PANTHER" id="PTHR44360:SF1">
    <property type="entry name" value="DNAJ HOMOLOG SUBFAMILY B MEMBER 9"/>
    <property type="match status" value="1"/>
</dbReference>
<evidence type="ECO:0000313" key="7">
    <source>
        <dbReference type="EMBL" id="KOF85621.1"/>
    </source>
</evidence>
<dbReference type="AlphaFoldDB" id="A0A0L8H8N2"/>
<dbReference type="CDD" id="cd06257">
    <property type="entry name" value="DnaJ"/>
    <property type="match status" value="1"/>
</dbReference>
<evidence type="ECO:0000256" key="1">
    <source>
        <dbReference type="ARBA" id="ARBA00023186"/>
    </source>
</evidence>
<dbReference type="Gene3D" id="1.10.287.110">
    <property type="entry name" value="DnaJ domain"/>
    <property type="match status" value="1"/>
</dbReference>
<dbReference type="PRINTS" id="PR00625">
    <property type="entry name" value="JDOMAIN"/>
</dbReference>
<reference evidence="7" key="1">
    <citation type="submission" date="2015-07" db="EMBL/GenBank/DDBJ databases">
        <title>MeaNS - Measles Nucleotide Surveillance Program.</title>
        <authorList>
            <person name="Tran T."/>
            <person name="Druce J."/>
        </authorList>
    </citation>
    <scope>NUCLEOTIDE SEQUENCE</scope>
    <source>
        <strain evidence="7">UCB-OBI-ISO-001</strain>
        <tissue evidence="7">Gonad</tissue>
    </source>
</reference>
<dbReference type="STRING" id="37653.A0A0L8H8N2"/>
<dbReference type="GO" id="GO:0005783">
    <property type="term" value="C:endoplasmic reticulum"/>
    <property type="evidence" value="ECO:0007669"/>
    <property type="project" value="TreeGrafter"/>
</dbReference>
<name>A0A0L8H8N2_OCTBM</name>
<organism evidence="7">
    <name type="scientific">Octopus bimaculoides</name>
    <name type="common">California two-spotted octopus</name>
    <dbReference type="NCBI Taxonomy" id="37653"/>
    <lineage>
        <taxon>Eukaryota</taxon>
        <taxon>Metazoa</taxon>
        <taxon>Spiralia</taxon>
        <taxon>Lophotrochozoa</taxon>
        <taxon>Mollusca</taxon>
        <taxon>Cephalopoda</taxon>
        <taxon>Coleoidea</taxon>
        <taxon>Octopodiformes</taxon>
        <taxon>Octopoda</taxon>
        <taxon>Incirrata</taxon>
        <taxon>Octopodidae</taxon>
        <taxon>Octopus</taxon>
    </lineage>
</organism>
<evidence type="ECO:0000256" key="4">
    <source>
        <dbReference type="ARBA" id="ARBA00045428"/>
    </source>
</evidence>
<comment type="function">
    <text evidence="4">Co-chaperone for Hsp70 protein HSPA5/BiP that acts as a key repressor of the ERN1/IRE1-mediated unfolded protein response (UPR). J domain-containing co-chaperones stimulate the ATPase activity of Hsp70 proteins and are required for efficient substrate recognition by Hsp70 proteins. In the unstressed endoplasmic reticulum, interacts with the luminal region of ERN1/IRE1 and selectively recruits HSPA5/BiP: HSPA5/BiP disrupts the dimerization of the active ERN1/IRE1 luminal region, thereby inactivating ERN1/IRE1. Also involved in endoplasmic reticulum-associated degradation (ERAD) of misfolded proteins. Required for survival of B-cell progenitors and normal antibody production.</text>
</comment>
<proteinExistence type="predicted"/>
<keyword evidence="1" id="KW-0143">Chaperone</keyword>
<dbReference type="GO" id="GO:0036503">
    <property type="term" value="P:ERAD pathway"/>
    <property type="evidence" value="ECO:0007669"/>
    <property type="project" value="TreeGrafter"/>
</dbReference>
<protein>
    <recommendedName>
        <fullName evidence="2">DnaJ homolog subfamily B member 9</fullName>
    </recommendedName>
    <alternativeName>
        <fullName evidence="3">Endoplasmic reticulum DNA J domain-containing protein 4</fullName>
    </alternativeName>
</protein>
<dbReference type="EMBL" id="KQ418843">
    <property type="protein sequence ID" value="KOF85621.1"/>
    <property type="molecule type" value="Genomic_DNA"/>
</dbReference>